<reference evidence="3" key="1">
    <citation type="submission" date="2018-10" db="EMBL/GenBank/DDBJ databases">
        <title>Transcriptome assembly of Aceria tosichella (Wheat curl mite) Type 2.</title>
        <authorList>
            <person name="Scully E.D."/>
            <person name="Geib S.M."/>
            <person name="Palmer N.A."/>
            <person name="Gupta A.K."/>
            <person name="Sarath G."/>
            <person name="Tatineni S."/>
        </authorList>
    </citation>
    <scope>NUCLEOTIDE SEQUENCE</scope>
    <source>
        <strain evidence="3">LincolnNE</strain>
    </source>
</reference>
<dbReference type="SUPFAM" id="SSF75304">
    <property type="entry name" value="Amidase signature (AS) enzymes"/>
    <property type="match status" value="1"/>
</dbReference>
<dbReference type="InterPro" id="IPR023631">
    <property type="entry name" value="Amidase_dom"/>
</dbReference>
<keyword evidence="3" id="KW-0378">Hydrolase</keyword>
<dbReference type="InterPro" id="IPR052739">
    <property type="entry name" value="FAAH2"/>
</dbReference>
<dbReference type="GO" id="GO:0016787">
    <property type="term" value="F:hydrolase activity"/>
    <property type="evidence" value="ECO:0007669"/>
    <property type="project" value="UniProtKB-KW"/>
</dbReference>
<feature type="compositionally biased region" description="Polar residues" evidence="1">
    <location>
        <begin position="602"/>
        <end position="615"/>
    </location>
</feature>
<dbReference type="GO" id="GO:0012505">
    <property type="term" value="C:endomembrane system"/>
    <property type="evidence" value="ECO:0007669"/>
    <property type="project" value="TreeGrafter"/>
</dbReference>
<dbReference type="AlphaFoldDB" id="A0A6G1S5J7"/>
<evidence type="ECO:0000256" key="1">
    <source>
        <dbReference type="SAM" id="MobiDB-lite"/>
    </source>
</evidence>
<accession>A0A6G1S5J7</accession>
<sequence>MWKLYSRFLVLFGPKAPSKQLVVSSIALYFHSKMFNILFKALKTFGSTGGSLMNYIQGSSQRCLPPVTDEILILPTHELAARIRRRELTSEEVVRAFINRARVVQLYLNAIIDERYDDALRDAKAIDEFLKTTTLTVAELEQQKPFLGLPFTAKDSIQVAGMRWSSGCYRRKDIISYEDAPVVKNYRKAGAIPIALTNVPELLLWFASSNKLYGTTNNPFDLSRTPGGSSGGEAALVSACGSPLSICSDIGGSIRMPAFHCGLFGHKPTHEVIDYHGTFPEICDGLEKLFSFGPITRYVDDILPALRVMSGDKINLLHDIDKPVELNKLRIFYIDDVGNEMSTQVEPYISESIRQAAFYLGSKHGCPVERAHFKNFKHVSLWFTLLFSNNQEVSSLITENTYKINPFMELCKSMIGQSDFSPSALTVAAAQATTQATCSPDQRPELYQKTRETLAAAQKEFNALLGDDGILLYVTLPRTAPTHYASVFEFTNVCCPMVMNYLGAPVTQVPTGLHEGLPYGIQVAAAPHQDRLTIAVAKQLEELFGGWIKPCDILLDENRNPLKAHTRNQSLPVAANHIISNSTTTFSSSSSSTALITSPTSDNTRATPLTNPTDTKTPEVLAQT</sequence>
<proteinExistence type="predicted"/>
<feature type="compositionally biased region" description="Low complexity" evidence="1">
    <location>
        <begin position="583"/>
        <end position="601"/>
    </location>
</feature>
<dbReference type="EMBL" id="GGYP01000877">
    <property type="protein sequence ID" value="MDE45648.1"/>
    <property type="molecule type" value="Transcribed_RNA"/>
</dbReference>
<dbReference type="Pfam" id="PF01425">
    <property type="entry name" value="Amidase"/>
    <property type="match status" value="1"/>
</dbReference>
<dbReference type="PANTHER" id="PTHR43372:SF3">
    <property type="entry name" value="AT07710P-RELATED"/>
    <property type="match status" value="1"/>
</dbReference>
<gene>
    <name evidence="3" type="primary">FAAH2_11</name>
    <name evidence="3" type="ORF">g.4520</name>
</gene>
<feature type="domain" description="Amidase" evidence="2">
    <location>
        <begin position="92"/>
        <end position="532"/>
    </location>
</feature>
<feature type="region of interest" description="Disordered" evidence="1">
    <location>
        <begin position="583"/>
        <end position="624"/>
    </location>
</feature>
<name>A0A6G1S5J7_9ACAR</name>
<evidence type="ECO:0000313" key="3">
    <source>
        <dbReference type="EMBL" id="MDE45648.1"/>
    </source>
</evidence>
<evidence type="ECO:0000259" key="2">
    <source>
        <dbReference type="Pfam" id="PF01425"/>
    </source>
</evidence>
<dbReference type="InterPro" id="IPR036928">
    <property type="entry name" value="AS_sf"/>
</dbReference>
<dbReference type="Gene3D" id="3.90.1300.10">
    <property type="entry name" value="Amidase signature (AS) domain"/>
    <property type="match status" value="1"/>
</dbReference>
<organism evidence="3">
    <name type="scientific">Aceria tosichella</name>
    <name type="common">wheat curl mite</name>
    <dbReference type="NCBI Taxonomy" id="561515"/>
    <lineage>
        <taxon>Eukaryota</taxon>
        <taxon>Metazoa</taxon>
        <taxon>Ecdysozoa</taxon>
        <taxon>Arthropoda</taxon>
        <taxon>Chelicerata</taxon>
        <taxon>Arachnida</taxon>
        <taxon>Acari</taxon>
        <taxon>Acariformes</taxon>
        <taxon>Trombidiformes</taxon>
        <taxon>Prostigmata</taxon>
        <taxon>Eupodina</taxon>
        <taxon>Eriophyoidea</taxon>
        <taxon>Eriophyidae</taxon>
        <taxon>Eriophyinae</taxon>
        <taxon>Aceriini</taxon>
        <taxon>Aceria</taxon>
    </lineage>
</organism>
<dbReference type="PANTHER" id="PTHR43372">
    <property type="entry name" value="FATTY-ACID AMIDE HYDROLASE"/>
    <property type="match status" value="1"/>
</dbReference>
<protein>
    <submittedName>
        <fullName evidence="3">Fatty-acid amide hydrolase 2</fullName>
    </submittedName>
</protein>